<comment type="caution">
    <text evidence="2">The sequence shown here is derived from an EMBL/GenBank/DDBJ whole genome shotgun (WGS) entry which is preliminary data.</text>
</comment>
<proteinExistence type="predicted"/>
<organism evidence="2 3">
    <name type="scientific">Jeotgalibacillus salarius</name>
    <dbReference type="NCBI Taxonomy" id="546023"/>
    <lineage>
        <taxon>Bacteria</taxon>
        <taxon>Bacillati</taxon>
        <taxon>Bacillota</taxon>
        <taxon>Bacilli</taxon>
        <taxon>Bacillales</taxon>
        <taxon>Caryophanaceae</taxon>
        <taxon>Jeotgalibacillus</taxon>
    </lineage>
</organism>
<dbReference type="EMBL" id="SORX01000001">
    <property type="protein sequence ID" value="TFE03906.1"/>
    <property type="molecule type" value="Genomic_DNA"/>
</dbReference>
<accession>A0A4Y8LLS5</accession>
<dbReference type="InterPro" id="IPR011528">
    <property type="entry name" value="NERD"/>
</dbReference>
<dbReference type="AlphaFoldDB" id="A0A4Y8LLS5"/>
<dbReference type="RefSeq" id="WP_134378664.1">
    <property type="nucleotide sequence ID" value="NZ_SORX01000001.1"/>
</dbReference>
<dbReference type="PROSITE" id="PS50965">
    <property type="entry name" value="NERD"/>
    <property type="match status" value="1"/>
</dbReference>
<keyword evidence="3" id="KW-1185">Reference proteome</keyword>
<feature type="domain" description="NERD" evidence="1">
    <location>
        <begin position="41"/>
        <end position="157"/>
    </location>
</feature>
<dbReference type="Pfam" id="PF08378">
    <property type="entry name" value="NERD"/>
    <property type="match status" value="1"/>
</dbReference>
<sequence>MYTNERFPSIKHQSYQAMIRRLPKSHPSYQRLLNKKSIEDSGLHGEMYFDQVASKLLSPTCLHLKNSLLTLFKETFQVDSIIITPYFILISEIKNMVGNLIFDKKGGSLTRMLNGQKEYFTCPLFQVSRHTECVEYLLNQLNISVPVIDQVIYTNQYVEFTVKDSEIDIYEKILRIEQFTYHYRKIIKNYPHKHLTETQIKFIYQTLLQRNVLPFWNNHLTLLGISRDEIIKGFICLECNNIAETAYGGWRCHTCRKRVDHMFYQNMIDYFLLSGYTAKSSDLKDFLAMSSNRQVLTYINKIDIQSEMVGRQRIFFSPIHAKSTFE</sequence>
<name>A0A4Y8LLS5_9BACL</name>
<gene>
    <name evidence="2" type="ORF">E2626_00845</name>
</gene>
<evidence type="ECO:0000313" key="3">
    <source>
        <dbReference type="Proteomes" id="UP000297776"/>
    </source>
</evidence>
<dbReference type="Proteomes" id="UP000297776">
    <property type="component" value="Unassembled WGS sequence"/>
</dbReference>
<protein>
    <submittedName>
        <fullName evidence="2">NERD domain-containing protein</fullName>
    </submittedName>
</protein>
<evidence type="ECO:0000313" key="2">
    <source>
        <dbReference type="EMBL" id="TFE03906.1"/>
    </source>
</evidence>
<reference evidence="2 3" key="1">
    <citation type="submission" date="2019-03" db="EMBL/GenBank/DDBJ databases">
        <authorList>
            <person name="Yang Y."/>
        </authorList>
    </citation>
    <scope>NUCLEOTIDE SEQUENCE [LARGE SCALE GENOMIC DNA]</scope>
    <source>
        <strain evidence="2 3">ASL-1</strain>
    </source>
</reference>
<dbReference type="OrthoDB" id="2734037at2"/>
<evidence type="ECO:0000259" key="1">
    <source>
        <dbReference type="PROSITE" id="PS50965"/>
    </source>
</evidence>